<sequence>MLRTTPTIEECYRRYDAQDKGYLTKSELKWAVTALLGSAPSRLVLLSLFEIAPASYEIMQVEKDTFVRVMTRRVANIDVTEGIRRWFKAFDLDSSGFISLANFKQVCQAIAPHMTPSVVHQLFREADTNHDDKVRTPPSILVHCPFFPFKNALIFVFYKYICSKHR</sequence>
<keyword evidence="2" id="KW-0106">Calcium</keyword>
<feature type="domain" description="EF-hand" evidence="3">
    <location>
        <begin position="3"/>
        <end position="38"/>
    </location>
</feature>
<dbReference type="InterPro" id="IPR011992">
    <property type="entry name" value="EF-hand-dom_pair"/>
</dbReference>
<protein>
    <recommendedName>
        <fullName evidence="3">EF-hand domain-containing protein</fullName>
    </recommendedName>
</protein>
<evidence type="ECO:0000256" key="2">
    <source>
        <dbReference type="ARBA" id="ARBA00022837"/>
    </source>
</evidence>
<dbReference type="RefSeq" id="XP_009833156.1">
    <property type="nucleotide sequence ID" value="XM_009834854.1"/>
</dbReference>
<dbReference type="VEuPathDB" id="FungiDB:H257_08805"/>
<dbReference type="OrthoDB" id="26525at2759"/>
<dbReference type="FunFam" id="1.10.238.10:FF:000003">
    <property type="entry name" value="Calmodulin A"/>
    <property type="match status" value="1"/>
</dbReference>
<gene>
    <name evidence="4" type="ORF">H257_08805</name>
</gene>
<accession>W4GE70</accession>
<dbReference type="Pfam" id="PF13499">
    <property type="entry name" value="EF-hand_7"/>
    <property type="match status" value="1"/>
</dbReference>
<dbReference type="SUPFAM" id="SSF47473">
    <property type="entry name" value="EF-hand"/>
    <property type="match status" value="1"/>
</dbReference>
<dbReference type="SMART" id="SM00054">
    <property type="entry name" value="EFh"/>
    <property type="match status" value="2"/>
</dbReference>
<dbReference type="AlphaFoldDB" id="W4GE70"/>
<dbReference type="InterPro" id="IPR050145">
    <property type="entry name" value="Centrin_CML-like"/>
</dbReference>
<dbReference type="InterPro" id="IPR002048">
    <property type="entry name" value="EF_hand_dom"/>
</dbReference>
<dbReference type="RefSeq" id="XP_009833155.1">
    <property type="nucleotide sequence ID" value="XM_009834853.1"/>
</dbReference>
<dbReference type="STRING" id="112090.W4GE70"/>
<dbReference type="CDD" id="cd00051">
    <property type="entry name" value="EFh"/>
    <property type="match status" value="1"/>
</dbReference>
<organism evidence="4">
    <name type="scientific">Aphanomyces astaci</name>
    <name type="common">Crayfish plague agent</name>
    <dbReference type="NCBI Taxonomy" id="112090"/>
    <lineage>
        <taxon>Eukaryota</taxon>
        <taxon>Sar</taxon>
        <taxon>Stramenopiles</taxon>
        <taxon>Oomycota</taxon>
        <taxon>Saprolegniomycetes</taxon>
        <taxon>Saprolegniales</taxon>
        <taxon>Verrucalvaceae</taxon>
        <taxon>Aphanomyces</taxon>
    </lineage>
</organism>
<keyword evidence="1" id="KW-0677">Repeat</keyword>
<reference evidence="4" key="1">
    <citation type="submission" date="2013-12" db="EMBL/GenBank/DDBJ databases">
        <title>The Genome Sequence of Aphanomyces astaci APO3.</title>
        <authorList>
            <consortium name="The Broad Institute Genomics Platform"/>
            <person name="Russ C."/>
            <person name="Tyler B."/>
            <person name="van West P."/>
            <person name="Dieguez-Uribeondo J."/>
            <person name="Young S.K."/>
            <person name="Zeng Q."/>
            <person name="Gargeya S."/>
            <person name="Fitzgerald M."/>
            <person name="Abouelleil A."/>
            <person name="Alvarado L."/>
            <person name="Chapman S.B."/>
            <person name="Gainer-Dewar J."/>
            <person name="Goldberg J."/>
            <person name="Griggs A."/>
            <person name="Gujja S."/>
            <person name="Hansen M."/>
            <person name="Howarth C."/>
            <person name="Imamovic A."/>
            <person name="Ireland A."/>
            <person name="Larimer J."/>
            <person name="McCowan C."/>
            <person name="Murphy C."/>
            <person name="Pearson M."/>
            <person name="Poon T.W."/>
            <person name="Priest M."/>
            <person name="Roberts A."/>
            <person name="Saif S."/>
            <person name="Shea T."/>
            <person name="Sykes S."/>
            <person name="Wortman J."/>
            <person name="Nusbaum C."/>
            <person name="Birren B."/>
        </authorList>
    </citation>
    <scope>NUCLEOTIDE SEQUENCE [LARGE SCALE GENOMIC DNA]</scope>
    <source>
        <strain evidence="4">APO3</strain>
    </source>
</reference>
<evidence type="ECO:0000256" key="1">
    <source>
        <dbReference type="ARBA" id="ARBA00022737"/>
    </source>
</evidence>
<dbReference type="EMBL" id="KI913133">
    <property type="protein sequence ID" value="ETV77369.1"/>
    <property type="molecule type" value="Genomic_DNA"/>
</dbReference>
<dbReference type="GeneID" id="20810801"/>
<dbReference type="GO" id="GO:0005509">
    <property type="term" value="F:calcium ion binding"/>
    <property type="evidence" value="ECO:0007669"/>
    <property type="project" value="InterPro"/>
</dbReference>
<evidence type="ECO:0000259" key="3">
    <source>
        <dbReference type="PROSITE" id="PS50222"/>
    </source>
</evidence>
<evidence type="ECO:0000313" key="4">
    <source>
        <dbReference type="EMBL" id="ETV77369.1"/>
    </source>
</evidence>
<dbReference type="Gene3D" id="1.10.238.10">
    <property type="entry name" value="EF-hand"/>
    <property type="match status" value="1"/>
</dbReference>
<dbReference type="PANTHER" id="PTHR23050">
    <property type="entry name" value="CALCIUM BINDING PROTEIN"/>
    <property type="match status" value="1"/>
</dbReference>
<dbReference type="PROSITE" id="PS50222">
    <property type="entry name" value="EF_HAND_2"/>
    <property type="match status" value="2"/>
</dbReference>
<dbReference type="EMBL" id="KI913133">
    <property type="protein sequence ID" value="ETV77368.1"/>
    <property type="molecule type" value="Genomic_DNA"/>
</dbReference>
<name>W4GE70_APHAT</name>
<feature type="domain" description="EF-hand" evidence="3">
    <location>
        <begin position="78"/>
        <end position="113"/>
    </location>
</feature>
<proteinExistence type="predicted"/>